<evidence type="ECO:0000313" key="1">
    <source>
        <dbReference type="EMBL" id="KPQ33183.1"/>
    </source>
</evidence>
<protein>
    <submittedName>
        <fullName evidence="1">Uncharacterized protein</fullName>
    </submittedName>
</protein>
<evidence type="ECO:0000313" key="2">
    <source>
        <dbReference type="Proteomes" id="UP000050465"/>
    </source>
</evidence>
<organism evidence="1 2">
    <name type="scientific">Phormidesmis priestleyi Ana</name>
    <dbReference type="NCBI Taxonomy" id="1666911"/>
    <lineage>
        <taxon>Bacteria</taxon>
        <taxon>Bacillati</taxon>
        <taxon>Cyanobacteriota</taxon>
        <taxon>Cyanophyceae</taxon>
        <taxon>Leptolyngbyales</taxon>
        <taxon>Leptolyngbyaceae</taxon>
        <taxon>Phormidesmis</taxon>
    </lineage>
</organism>
<sequence length="52" mass="5612">METGSLVKRAPAGELAVTGSHALGIPIEWKRESQGAVEAEIRRRFPRAGNPN</sequence>
<proteinExistence type="predicted"/>
<name>A0A0P8BHI7_9CYAN</name>
<dbReference type="EMBL" id="LJZR01000037">
    <property type="protein sequence ID" value="KPQ33183.1"/>
    <property type="molecule type" value="Genomic_DNA"/>
</dbReference>
<reference evidence="1 2" key="1">
    <citation type="submission" date="2015-09" db="EMBL/GenBank/DDBJ databases">
        <title>Identification and resolution of microdiversity through metagenomic sequencing of parallel consortia.</title>
        <authorList>
            <person name="Nelson W.C."/>
            <person name="Romine M.F."/>
            <person name="Lindemann S.R."/>
        </authorList>
    </citation>
    <scope>NUCLEOTIDE SEQUENCE [LARGE SCALE GENOMIC DNA]</scope>
    <source>
        <strain evidence="1">Ana</strain>
    </source>
</reference>
<gene>
    <name evidence="1" type="ORF">HLUCCA11_19455</name>
</gene>
<accession>A0A0P8BHI7</accession>
<comment type="caution">
    <text evidence="1">The sequence shown here is derived from an EMBL/GenBank/DDBJ whole genome shotgun (WGS) entry which is preliminary data.</text>
</comment>
<dbReference type="Proteomes" id="UP000050465">
    <property type="component" value="Unassembled WGS sequence"/>
</dbReference>
<dbReference type="AlphaFoldDB" id="A0A0P8BHI7"/>